<evidence type="ECO:0000256" key="1">
    <source>
        <dbReference type="SAM" id="Phobius"/>
    </source>
</evidence>
<name>A0AAW1Q742_9CHLO</name>
<sequence>MAAATCSLVASRPLAAKPVAARPAIRKSVVCQAARPQESNKVAQMAVAGLAAAFLVSGGFAVAPAPVFAADVPLKNKICARLPTAKICVRDSARPGATQANTGV</sequence>
<keyword evidence="1" id="KW-0472">Membrane</keyword>
<proteinExistence type="predicted"/>
<dbReference type="EMBL" id="JALJOR010000005">
    <property type="protein sequence ID" value="KAK9816725.1"/>
    <property type="molecule type" value="Genomic_DNA"/>
</dbReference>
<dbReference type="AlphaFoldDB" id="A0AAW1Q742"/>
<evidence type="ECO:0000313" key="3">
    <source>
        <dbReference type="Proteomes" id="UP001489004"/>
    </source>
</evidence>
<accession>A0AAW1Q742</accession>
<keyword evidence="1" id="KW-1133">Transmembrane helix</keyword>
<dbReference type="Proteomes" id="UP001489004">
    <property type="component" value="Unassembled WGS sequence"/>
</dbReference>
<protein>
    <submittedName>
        <fullName evidence="2">Uncharacterized protein</fullName>
    </submittedName>
</protein>
<keyword evidence="1" id="KW-0812">Transmembrane</keyword>
<keyword evidence="3" id="KW-1185">Reference proteome</keyword>
<comment type="caution">
    <text evidence="2">The sequence shown here is derived from an EMBL/GenBank/DDBJ whole genome shotgun (WGS) entry which is preliminary data.</text>
</comment>
<organism evidence="2 3">
    <name type="scientific">[Myrmecia] bisecta</name>
    <dbReference type="NCBI Taxonomy" id="41462"/>
    <lineage>
        <taxon>Eukaryota</taxon>
        <taxon>Viridiplantae</taxon>
        <taxon>Chlorophyta</taxon>
        <taxon>core chlorophytes</taxon>
        <taxon>Trebouxiophyceae</taxon>
        <taxon>Trebouxiales</taxon>
        <taxon>Trebouxiaceae</taxon>
        <taxon>Myrmecia</taxon>
    </lineage>
</organism>
<evidence type="ECO:0000313" key="2">
    <source>
        <dbReference type="EMBL" id="KAK9816725.1"/>
    </source>
</evidence>
<reference evidence="2 3" key="1">
    <citation type="journal article" date="2024" name="Nat. Commun.">
        <title>Phylogenomics reveals the evolutionary origins of lichenization in chlorophyte algae.</title>
        <authorList>
            <person name="Puginier C."/>
            <person name="Libourel C."/>
            <person name="Otte J."/>
            <person name="Skaloud P."/>
            <person name="Haon M."/>
            <person name="Grisel S."/>
            <person name="Petersen M."/>
            <person name="Berrin J.G."/>
            <person name="Delaux P.M."/>
            <person name="Dal Grande F."/>
            <person name="Keller J."/>
        </authorList>
    </citation>
    <scope>NUCLEOTIDE SEQUENCE [LARGE SCALE GENOMIC DNA]</scope>
    <source>
        <strain evidence="2 3">SAG 2043</strain>
    </source>
</reference>
<gene>
    <name evidence="2" type="ORF">WJX72_004256</name>
</gene>
<feature type="transmembrane region" description="Helical" evidence="1">
    <location>
        <begin position="45"/>
        <end position="68"/>
    </location>
</feature>